<dbReference type="InterPro" id="IPR056951">
    <property type="entry name" value="Phage_connect_2"/>
</dbReference>
<sequence length="125" mass="14347">MTILNDVKTTLDFASEEDTGFDSRLIMELDGIIGELSQLTFVNNSFVMNTDAEWKGLLDIDDQNLLRLVKQFIYINIRLKFDPPVGSVLTSLEKSLQSTAHRIIIQKEKFNDPERLNESRTTPRD</sequence>
<proteinExistence type="predicted"/>
<accession>A0AA96IXI9</accession>
<reference evidence="1" key="1">
    <citation type="submission" date="2023-06" db="EMBL/GenBank/DDBJ databases">
        <title>Characterization of diverse anelloviruses, cressdnaviruses, and phages in the human oral virome in North Carolina.</title>
        <authorList>
            <person name="Paietta E.N."/>
            <person name="Kraberger S."/>
            <person name="Custer J.M."/>
            <person name="Vargas K.L."/>
            <person name="Epsy C."/>
            <person name="Ehmke E."/>
            <person name="Yoder A.D."/>
            <person name="Varsani A."/>
        </authorList>
    </citation>
    <scope>NUCLEOTIDE SEQUENCE</scope>
    <source>
        <strain evidence="1">D_HF5_2C</strain>
    </source>
</reference>
<protein>
    <submittedName>
        <fullName evidence="1">Uncharacterized protein</fullName>
    </submittedName>
</protein>
<dbReference type="Pfam" id="PF24829">
    <property type="entry name" value="Phage_connect_2"/>
    <property type="match status" value="1"/>
</dbReference>
<dbReference type="EMBL" id="OR148986">
    <property type="protein sequence ID" value="WNL48690.1"/>
    <property type="molecule type" value="Genomic_DNA"/>
</dbReference>
<evidence type="ECO:0000313" key="1">
    <source>
        <dbReference type="EMBL" id="WNL48690.1"/>
    </source>
</evidence>
<name>A0AA96IXI9_9CAUD</name>
<organism evidence="1">
    <name type="scientific">Caudovirus D_HF5_2C</name>
    <dbReference type="NCBI Taxonomy" id="3071196"/>
    <lineage>
        <taxon>Viruses</taxon>
        <taxon>Duplodnaviria</taxon>
        <taxon>Heunggongvirae</taxon>
        <taxon>Uroviricota</taxon>
        <taxon>Caudoviricetes</taxon>
    </lineage>
</organism>